<dbReference type="Pfam" id="PF00486">
    <property type="entry name" value="Trans_reg_C"/>
    <property type="match status" value="1"/>
</dbReference>
<feature type="domain" description="OmpR/PhoB-type" evidence="10">
    <location>
        <begin position="132"/>
        <end position="231"/>
    </location>
</feature>
<evidence type="ECO:0000313" key="12">
    <source>
        <dbReference type="Proteomes" id="UP000198661"/>
    </source>
</evidence>
<proteinExistence type="predicted"/>
<dbReference type="SMART" id="SM00862">
    <property type="entry name" value="Trans_reg_C"/>
    <property type="match status" value="1"/>
</dbReference>
<keyword evidence="3" id="KW-0902">Two-component regulatory system</keyword>
<dbReference type="InterPro" id="IPR001867">
    <property type="entry name" value="OmpR/PhoB-type_DNA-bd"/>
</dbReference>
<evidence type="ECO:0000256" key="6">
    <source>
        <dbReference type="ARBA" id="ARBA00023163"/>
    </source>
</evidence>
<evidence type="ECO:0000256" key="7">
    <source>
        <dbReference type="PROSITE-ProRule" id="PRU00169"/>
    </source>
</evidence>
<dbReference type="PROSITE" id="PS50110">
    <property type="entry name" value="RESPONSE_REGULATORY"/>
    <property type="match status" value="1"/>
</dbReference>
<dbReference type="SUPFAM" id="SSF52172">
    <property type="entry name" value="CheY-like"/>
    <property type="match status" value="1"/>
</dbReference>
<dbReference type="RefSeq" id="WP_092036592.1">
    <property type="nucleotide sequence ID" value="NZ_FOOK01000006.1"/>
</dbReference>
<evidence type="ECO:0000259" key="9">
    <source>
        <dbReference type="PROSITE" id="PS50110"/>
    </source>
</evidence>
<dbReference type="OrthoDB" id="9790442at2"/>
<feature type="domain" description="Response regulatory" evidence="9">
    <location>
        <begin position="5"/>
        <end position="118"/>
    </location>
</feature>
<feature type="modified residue" description="4-aspartylphosphate" evidence="7">
    <location>
        <position position="54"/>
    </location>
</feature>
<dbReference type="STRING" id="201973.SAMN04488025_106123"/>
<dbReference type="EMBL" id="FOOK01000006">
    <property type="protein sequence ID" value="SFF84616.1"/>
    <property type="molecule type" value="Genomic_DNA"/>
</dbReference>
<evidence type="ECO:0000256" key="8">
    <source>
        <dbReference type="PROSITE-ProRule" id="PRU01091"/>
    </source>
</evidence>
<dbReference type="FunFam" id="3.40.50.2300:FF:000001">
    <property type="entry name" value="DNA-binding response regulator PhoB"/>
    <property type="match status" value="1"/>
</dbReference>
<reference evidence="11 12" key="1">
    <citation type="submission" date="2016-10" db="EMBL/GenBank/DDBJ databases">
        <authorList>
            <person name="de Groot N.N."/>
        </authorList>
    </citation>
    <scope>NUCLEOTIDE SEQUENCE [LARGE SCALE GENOMIC DNA]</scope>
    <source>
        <strain evidence="11 12">DSM 44945</strain>
    </source>
</reference>
<dbReference type="InterPro" id="IPR011006">
    <property type="entry name" value="CheY-like_superfamily"/>
</dbReference>
<evidence type="ECO:0000259" key="10">
    <source>
        <dbReference type="PROSITE" id="PS51755"/>
    </source>
</evidence>
<evidence type="ECO:0000256" key="3">
    <source>
        <dbReference type="ARBA" id="ARBA00023012"/>
    </source>
</evidence>
<comment type="subcellular location">
    <subcellularLocation>
        <location evidence="1">Cytoplasm</location>
    </subcellularLocation>
</comment>
<dbReference type="AlphaFoldDB" id="A0A1I2M5B9"/>
<gene>
    <name evidence="11" type="ORF">SAMN04488025_106123</name>
</gene>
<dbReference type="CDD" id="cd17574">
    <property type="entry name" value="REC_OmpR"/>
    <property type="match status" value="1"/>
</dbReference>
<dbReference type="SUPFAM" id="SSF46894">
    <property type="entry name" value="C-terminal effector domain of the bipartite response regulators"/>
    <property type="match status" value="1"/>
</dbReference>
<keyword evidence="2 7" id="KW-0597">Phosphoprotein</keyword>
<evidence type="ECO:0000256" key="2">
    <source>
        <dbReference type="ARBA" id="ARBA00022553"/>
    </source>
</evidence>
<evidence type="ECO:0000256" key="4">
    <source>
        <dbReference type="ARBA" id="ARBA00023015"/>
    </source>
</evidence>
<dbReference type="GO" id="GO:0000156">
    <property type="term" value="F:phosphorelay response regulator activity"/>
    <property type="evidence" value="ECO:0007669"/>
    <property type="project" value="TreeGrafter"/>
</dbReference>
<keyword evidence="12" id="KW-1185">Reference proteome</keyword>
<dbReference type="Proteomes" id="UP000198661">
    <property type="component" value="Unassembled WGS sequence"/>
</dbReference>
<keyword evidence="5 8" id="KW-0238">DNA-binding</keyword>
<dbReference type="Pfam" id="PF00072">
    <property type="entry name" value="Response_reg"/>
    <property type="match status" value="1"/>
</dbReference>
<dbReference type="Gene3D" id="3.40.50.2300">
    <property type="match status" value="1"/>
</dbReference>
<dbReference type="InterPro" id="IPR016032">
    <property type="entry name" value="Sig_transdc_resp-reg_C-effctor"/>
</dbReference>
<evidence type="ECO:0000256" key="5">
    <source>
        <dbReference type="ARBA" id="ARBA00023125"/>
    </source>
</evidence>
<organism evidence="11 12">
    <name type="scientific">Planifilum fulgidum</name>
    <dbReference type="NCBI Taxonomy" id="201973"/>
    <lineage>
        <taxon>Bacteria</taxon>
        <taxon>Bacillati</taxon>
        <taxon>Bacillota</taxon>
        <taxon>Bacilli</taxon>
        <taxon>Bacillales</taxon>
        <taxon>Thermoactinomycetaceae</taxon>
        <taxon>Planifilum</taxon>
    </lineage>
</organism>
<dbReference type="GO" id="GO:0000976">
    <property type="term" value="F:transcription cis-regulatory region binding"/>
    <property type="evidence" value="ECO:0007669"/>
    <property type="project" value="TreeGrafter"/>
</dbReference>
<protein>
    <submittedName>
        <fullName evidence="11">DNA-binding response regulator, OmpR family, contains REC and winged-helix (WHTH) domain</fullName>
    </submittedName>
</protein>
<dbReference type="SMART" id="SM00448">
    <property type="entry name" value="REC"/>
    <property type="match status" value="1"/>
</dbReference>
<accession>A0A1I2M5B9</accession>
<dbReference type="PANTHER" id="PTHR48111">
    <property type="entry name" value="REGULATOR OF RPOS"/>
    <property type="match status" value="1"/>
</dbReference>
<sequence>MSAPNILIVEDDREISRLIDTYLRKEGYRTDRAADGSEACMLLAARSYHLVILDLMIPEIDGWEVLRRIRAKGAVPVIILSAKGEEADKVLGLGLGADDYLTKPFSMAELIARVKAQLRRYLYLNDSSAQGPSVLEHGDLKLDLNTYEVRVGERRVMLTAKEFEILKLFLSHPGRVFTKAQIFESVWREAFTADENTVMVHIRRLRTKIEPDPSNPKYIRTVWGIGYRLGGEDG</sequence>
<keyword evidence="4" id="KW-0805">Transcription regulation</keyword>
<dbReference type="GO" id="GO:0005829">
    <property type="term" value="C:cytosol"/>
    <property type="evidence" value="ECO:0007669"/>
    <property type="project" value="TreeGrafter"/>
</dbReference>
<dbReference type="PANTHER" id="PTHR48111:SF26">
    <property type="entry name" value="STAGE 0 SPORULATION PROTEIN A HOMOLOG"/>
    <property type="match status" value="1"/>
</dbReference>
<dbReference type="Gene3D" id="1.10.10.10">
    <property type="entry name" value="Winged helix-like DNA-binding domain superfamily/Winged helix DNA-binding domain"/>
    <property type="match status" value="1"/>
</dbReference>
<dbReference type="InterPro" id="IPR001789">
    <property type="entry name" value="Sig_transdc_resp-reg_receiver"/>
</dbReference>
<dbReference type="GO" id="GO:0032993">
    <property type="term" value="C:protein-DNA complex"/>
    <property type="evidence" value="ECO:0007669"/>
    <property type="project" value="TreeGrafter"/>
</dbReference>
<dbReference type="InterPro" id="IPR039420">
    <property type="entry name" value="WalR-like"/>
</dbReference>
<dbReference type="CDD" id="cd00383">
    <property type="entry name" value="trans_reg_C"/>
    <property type="match status" value="1"/>
</dbReference>
<dbReference type="InterPro" id="IPR036388">
    <property type="entry name" value="WH-like_DNA-bd_sf"/>
</dbReference>
<dbReference type="PROSITE" id="PS51755">
    <property type="entry name" value="OMPR_PHOB"/>
    <property type="match status" value="1"/>
</dbReference>
<name>A0A1I2M5B9_9BACL</name>
<dbReference type="FunFam" id="1.10.10.10:FF:000018">
    <property type="entry name" value="DNA-binding response regulator ResD"/>
    <property type="match status" value="1"/>
</dbReference>
<evidence type="ECO:0000313" key="11">
    <source>
        <dbReference type="EMBL" id="SFF84616.1"/>
    </source>
</evidence>
<keyword evidence="6" id="KW-0804">Transcription</keyword>
<dbReference type="Gene3D" id="6.10.250.690">
    <property type="match status" value="1"/>
</dbReference>
<evidence type="ECO:0000256" key="1">
    <source>
        <dbReference type="ARBA" id="ARBA00004496"/>
    </source>
</evidence>
<dbReference type="GO" id="GO:0006355">
    <property type="term" value="P:regulation of DNA-templated transcription"/>
    <property type="evidence" value="ECO:0007669"/>
    <property type="project" value="InterPro"/>
</dbReference>
<feature type="DNA-binding region" description="OmpR/PhoB-type" evidence="8">
    <location>
        <begin position="132"/>
        <end position="231"/>
    </location>
</feature>